<comment type="similarity">
    <text evidence="2 4">Belongs to the MON1/SAND family.</text>
</comment>
<dbReference type="GO" id="GO:0005829">
    <property type="term" value="C:cytosol"/>
    <property type="evidence" value="ECO:0007669"/>
    <property type="project" value="EnsemblFungi"/>
</dbReference>
<dbReference type="GO" id="GO:0044395">
    <property type="term" value="P:protein targeting to vacuolar membrane"/>
    <property type="evidence" value="ECO:0007669"/>
    <property type="project" value="EnsemblFungi"/>
</dbReference>
<dbReference type="EMBL" id="HE978319">
    <property type="protein sequence ID" value="CCK70914.1"/>
    <property type="molecule type" value="Genomic_DNA"/>
</dbReference>
<dbReference type="GO" id="GO:0001786">
    <property type="term" value="F:phosphatidylserine binding"/>
    <property type="evidence" value="ECO:0007669"/>
    <property type="project" value="EnsemblFungi"/>
</dbReference>
<feature type="domain" description="FUZ/MON1/HPS1 third Longin" evidence="8">
    <location>
        <begin position="520"/>
        <end position="647"/>
    </location>
</feature>
<gene>
    <name evidence="9" type="primary">KNAG0F02490</name>
    <name evidence="9" type="ordered locus">KNAG_0F02490</name>
</gene>
<feature type="region of interest" description="Disordered" evidence="5">
    <location>
        <begin position="1"/>
        <end position="20"/>
    </location>
</feature>
<proteinExistence type="inferred from homology"/>
<dbReference type="GO" id="GO:0035658">
    <property type="term" value="C:Mon1-Ccz1 complex"/>
    <property type="evidence" value="ECO:0007669"/>
    <property type="project" value="EnsemblFungi"/>
</dbReference>
<reference evidence="10" key="2">
    <citation type="submission" date="2012-08" db="EMBL/GenBank/DDBJ databases">
        <title>Genome sequence of Kazachstania naganishii.</title>
        <authorList>
            <person name="Gordon J.L."/>
            <person name="Armisen D."/>
            <person name="Proux-Wera E."/>
            <person name="OhEigeartaigh S.S."/>
            <person name="Byrne K.P."/>
            <person name="Wolfe K.H."/>
        </authorList>
    </citation>
    <scope>NUCLEOTIDE SEQUENCE [LARGE SCALE GENOMIC DNA]</scope>
    <source>
        <strain evidence="10">ATCC MYA-139 / BCRC 22969 / CBS 8797 / CCRC 22969 / KCTC 17520 / NBRC 10181 / NCYC 3082</strain>
    </source>
</reference>
<dbReference type="GO" id="GO:0000329">
    <property type="term" value="C:fungal-type vacuole membrane"/>
    <property type="evidence" value="ECO:0007669"/>
    <property type="project" value="EnsemblFungi"/>
</dbReference>
<dbReference type="GO" id="GO:0048278">
    <property type="term" value="P:vesicle docking"/>
    <property type="evidence" value="ECO:0007669"/>
    <property type="project" value="EnsemblFungi"/>
</dbReference>
<dbReference type="OrthoDB" id="272411at2759"/>
<evidence type="ECO:0000256" key="2">
    <source>
        <dbReference type="ARBA" id="ARBA00008968"/>
    </source>
</evidence>
<dbReference type="GO" id="GO:0005085">
    <property type="term" value="F:guanyl-nucleotide exchange factor activity"/>
    <property type="evidence" value="ECO:0007669"/>
    <property type="project" value="EnsemblFungi"/>
</dbReference>
<protein>
    <recommendedName>
        <fullName evidence="3 4">Vacuolar fusion protein MON1</fullName>
    </recommendedName>
</protein>
<dbReference type="GO" id="GO:0032266">
    <property type="term" value="F:phosphatidylinositol-3-phosphate binding"/>
    <property type="evidence" value="ECO:0007669"/>
    <property type="project" value="EnsemblFungi"/>
</dbReference>
<dbReference type="GO" id="GO:0016236">
    <property type="term" value="P:macroautophagy"/>
    <property type="evidence" value="ECO:0007669"/>
    <property type="project" value="EnsemblFungi"/>
</dbReference>
<reference evidence="9 10" key="1">
    <citation type="journal article" date="2011" name="Proc. Natl. Acad. Sci. U.S.A.">
        <title>Evolutionary erosion of yeast sex chromosomes by mating-type switching accidents.</title>
        <authorList>
            <person name="Gordon J.L."/>
            <person name="Armisen D."/>
            <person name="Proux-Wera E."/>
            <person name="Oheigeartaigh S.S."/>
            <person name="Byrne K.P."/>
            <person name="Wolfe K.H."/>
        </authorList>
    </citation>
    <scope>NUCLEOTIDE SEQUENCE [LARGE SCALE GENOMIC DNA]</scope>
    <source>
        <strain evidence="10">ATCC MYA-139 / BCRC 22969 / CBS 8797 / CCRC 22969 / KCTC 17520 / NBRC 10181 / NCYC 3082</strain>
    </source>
</reference>
<organism evidence="9 10">
    <name type="scientific">Huiozyma naganishii (strain ATCC MYA-139 / BCRC 22969 / CBS 8797 / KCTC 17520 / NBRC 10181 / NCYC 3082 / Yp74L-3)</name>
    <name type="common">Yeast</name>
    <name type="synonym">Kazachstania naganishii</name>
    <dbReference type="NCBI Taxonomy" id="1071383"/>
    <lineage>
        <taxon>Eukaryota</taxon>
        <taxon>Fungi</taxon>
        <taxon>Dikarya</taxon>
        <taxon>Ascomycota</taxon>
        <taxon>Saccharomycotina</taxon>
        <taxon>Saccharomycetes</taxon>
        <taxon>Saccharomycetales</taxon>
        <taxon>Saccharomycetaceae</taxon>
        <taxon>Huiozyma</taxon>
    </lineage>
</organism>
<evidence type="ECO:0000259" key="7">
    <source>
        <dbReference type="Pfam" id="PF19037"/>
    </source>
</evidence>
<dbReference type="InterPro" id="IPR043972">
    <property type="entry name" value="FUZ/MON1/HPS1_longin_1"/>
</dbReference>
<evidence type="ECO:0000256" key="3">
    <source>
        <dbReference type="ARBA" id="ARBA00018132"/>
    </source>
</evidence>
<dbReference type="RefSeq" id="XP_022465160.1">
    <property type="nucleotide sequence ID" value="XM_022608690.1"/>
</dbReference>
<dbReference type="Pfam" id="PF19037">
    <property type="entry name" value="Fuz_longin_2"/>
    <property type="match status" value="1"/>
</dbReference>
<dbReference type="KEGG" id="kng:KNAG_0F02490"/>
<keyword evidence="4" id="KW-0653">Protein transport</keyword>
<dbReference type="STRING" id="1071383.J7S7D5"/>
<comment type="subcellular location">
    <subcellularLocation>
        <location evidence="4">Endosome</location>
        <location evidence="4">Multivesicular body membrane</location>
        <topology evidence="4">Peripheral membrane protein</topology>
    </subcellularLocation>
    <subcellularLocation>
        <location evidence="1 4">Prevacuolar compartment membrane</location>
        <topology evidence="1 4">Peripheral membrane protein</topology>
    </subcellularLocation>
    <subcellularLocation>
        <location evidence="4">Vacuole membrane</location>
        <topology evidence="4">Peripheral membrane protein</topology>
    </subcellularLocation>
</comment>
<dbReference type="eggNOG" id="KOG0997">
    <property type="taxonomic scope" value="Eukaryota"/>
</dbReference>
<keyword evidence="4" id="KW-0072">Autophagy</keyword>
<keyword evidence="10" id="KW-1185">Reference proteome</keyword>
<dbReference type="AlphaFoldDB" id="J7S7D5"/>
<evidence type="ECO:0000256" key="1">
    <source>
        <dbReference type="ARBA" id="ARBA00004380"/>
    </source>
</evidence>
<dbReference type="OMA" id="QQPFNAK"/>
<keyword evidence="4" id="KW-0813">Transport</keyword>
<dbReference type="GO" id="GO:0032585">
    <property type="term" value="C:multivesicular body membrane"/>
    <property type="evidence" value="ECO:0007669"/>
    <property type="project" value="UniProtKB-SubCell"/>
</dbReference>
<keyword evidence="4" id="KW-0926">Vacuole</keyword>
<sequence length="658" mass="73337">MASSNGNFPDVRSLRSVKSSQTLKVANQGLKLGSKGAASPTLSVNLGNTIGDTSLLPTGNDDSQYEDNSGGSLPRILSIGNLSVMDNSLRSLSSAKRYGTASNSISREITRDTATSGPAPIIQNDADVYGTNTPLNTTPFDRNTDVGGAPENLIDMLAESIYSYAPSMINGKSAGAKRPYVSNEIPNVFSVTERDVIDQDSNSALNKQDKNFLIISYAGKPIYAMHGRDEQVVSFSGIINTIVSYFQVNNEDSIKTITSTNTGQKFAFLNKDPIILMAYSTRGETTSELLDQLDFLYSYLLSSVTERQLHKLFSRRSNFDLRTFLEHTDFENLNDLCLQITNRLYPDLLLNALQSNPLRKSVRAKIHDAILNQLSGDSDLIPRGTLLYGLLLSTRQSKLTAVVRPRGHTLHTTDLQLLFCLVRRHMESGSASKEFWIPVCFPKFNSTGFLYAYIRFLSPEDKSAMVLISAQKDAFFKLKLFGDRLWERLVSDKLTTYIVPRGGGSARCGFRVRDIPAPLVHHFVYKSRRFVQYVMPEVDYNVSGNNPFLDESESSGDPEGVVEYQRKLQSYYQQLHDSVVYDDGDPINKSMLSFVKWSCHGASVEVVGLAWVTPQFELYLLCNDGVRGKEVALRSARRVVSWCRKHEARLFIHDGAVF</sequence>
<dbReference type="Pfam" id="PF19036">
    <property type="entry name" value="Fuz_longin_1"/>
    <property type="match status" value="1"/>
</dbReference>
<dbReference type="InterPro" id="IPR043970">
    <property type="entry name" value="FUZ/MON1/HPS1_longin_3"/>
</dbReference>
<evidence type="ECO:0000259" key="8">
    <source>
        <dbReference type="Pfam" id="PF19038"/>
    </source>
</evidence>
<dbReference type="Pfam" id="PF19038">
    <property type="entry name" value="Fuz_longin_3"/>
    <property type="match status" value="1"/>
</dbReference>
<evidence type="ECO:0000256" key="4">
    <source>
        <dbReference type="RuleBase" id="RU367048"/>
    </source>
</evidence>
<dbReference type="Proteomes" id="UP000006310">
    <property type="component" value="Chromosome 6"/>
</dbReference>
<evidence type="ECO:0000256" key="5">
    <source>
        <dbReference type="SAM" id="MobiDB-lite"/>
    </source>
</evidence>
<feature type="domain" description="FUZ/MON1/HPS1 second Longin" evidence="7">
    <location>
        <begin position="385"/>
        <end position="487"/>
    </location>
</feature>
<dbReference type="GO" id="GO:0032258">
    <property type="term" value="P:cytoplasm to vacuole targeting by the Cvt pathway"/>
    <property type="evidence" value="ECO:0007669"/>
    <property type="project" value="EnsemblFungi"/>
</dbReference>
<evidence type="ECO:0000313" key="9">
    <source>
        <dbReference type="EMBL" id="CCK70914.1"/>
    </source>
</evidence>
<dbReference type="GO" id="GO:1990624">
    <property type="term" value="F:guanyl nucleotide exchange factor inhibitor activity"/>
    <property type="evidence" value="ECO:0007669"/>
    <property type="project" value="EnsemblFungi"/>
</dbReference>
<dbReference type="InterPro" id="IPR043971">
    <property type="entry name" value="FUZ/MON1/HPS1_longin_2"/>
</dbReference>
<dbReference type="PANTHER" id="PTHR13027">
    <property type="entry name" value="SAND PROTEIN-RELATED"/>
    <property type="match status" value="1"/>
</dbReference>
<dbReference type="GeneID" id="34526629"/>
<dbReference type="GO" id="GO:0032511">
    <property type="term" value="P:late endosome to vacuole transport via multivesicular body sorting pathway"/>
    <property type="evidence" value="ECO:0007669"/>
    <property type="project" value="EnsemblFungi"/>
</dbReference>
<evidence type="ECO:0000313" key="10">
    <source>
        <dbReference type="Proteomes" id="UP000006310"/>
    </source>
</evidence>
<name>J7S7D5_HUIN7</name>
<dbReference type="PRINTS" id="PR01546">
    <property type="entry name" value="YEAST73DUF"/>
</dbReference>
<keyword evidence="4" id="KW-0967">Endosome</keyword>
<evidence type="ECO:0000259" key="6">
    <source>
        <dbReference type="Pfam" id="PF19036"/>
    </source>
</evidence>
<feature type="domain" description="FUZ/MON1/HPS1 first Longin" evidence="6">
    <location>
        <begin position="210"/>
        <end position="328"/>
    </location>
</feature>
<comment type="function">
    <text evidence="4">Required for multiple vacuole delivery pathways including the cytoplasm to vacuole transport (Cvt), autophagy, pexophagy and endocytosis.</text>
</comment>
<keyword evidence="4" id="KW-0472">Membrane</keyword>
<dbReference type="GO" id="GO:0010314">
    <property type="term" value="F:phosphatidylinositol-5-phosphate binding"/>
    <property type="evidence" value="ECO:0007669"/>
    <property type="project" value="EnsemblFungi"/>
</dbReference>
<dbReference type="PANTHER" id="PTHR13027:SF7">
    <property type="entry name" value="VACUOLAR FUSION PROTEIN MON1 HOMOLOG"/>
    <property type="match status" value="1"/>
</dbReference>
<dbReference type="InterPro" id="IPR004353">
    <property type="entry name" value="Mon1"/>
</dbReference>
<accession>J7S7D5</accession>
<dbReference type="HOGENOM" id="CLU_014574_0_0_1"/>